<protein>
    <submittedName>
        <fullName evidence="10">L,D-transpeptidase family protein</fullName>
    </submittedName>
</protein>
<sequence>MVKLLKAFMFAAMVTMAVGLSSCATSSHQAKLAPGEFEWHPERSSSGPVLMVVSIDDQMAYVYRNGVQIARSTVSTGRAGKETPTGVFTILERKVDHESNIYKGAKMPYMQRLTWTGIAMHAGQLPGYPASGGCIRLPYAFSEKVYGVLSNGSTVAITQKGTVPSYSKKPASVLLASRAQSPSNKAIPDPQGKVMWEPGRSRSGPYSVLLSYADKTAYVWRNGIKIGQSPVAIMPGANPPEGVFMKLEGGTGAQSWSVLSLNSGKVFGDPASAIANNVTLPREFRNKVSGVLTPGTILLATRESSNSNTMSKTNFGIVQPEAKQP</sequence>
<dbReference type="PANTHER" id="PTHR30582:SF2">
    <property type="entry name" value="L,D-TRANSPEPTIDASE YCIB-RELATED"/>
    <property type="match status" value="1"/>
</dbReference>
<feature type="active site" description="Proton donor/acceptor" evidence="7">
    <location>
        <position position="121"/>
    </location>
</feature>
<comment type="caution">
    <text evidence="10">The sequence shown here is derived from an EMBL/GenBank/DDBJ whole genome shotgun (WGS) entry which is preliminary data.</text>
</comment>
<feature type="active site" description="Nucleophile" evidence="7">
    <location>
        <position position="134"/>
    </location>
</feature>
<proteinExistence type="inferred from homology"/>
<dbReference type="NCBIfam" id="NF004785">
    <property type="entry name" value="PRK06132.1-2"/>
    <property type="match status" value="1"/>
</dbReference>
<dbReference type="InterPro" id="IPR005490">
    <property type="entry name" value="LD_TPept_cat_dom"/>
</dbReference>
<evidence type="ECO:0000256" key="8">
    <source>
        <dbReference type="SAM" id="SignalP"/>
    </source>
</evidence>
<keyword evidence="4 7" id="KW-0133">Cell shape</keyword>
<dbReference type="PIRSF" id="PIRSF029342">
    <property type="entry name" value="UCP029342_ErfK/YbiS/YcfS/YnhG"/>
    <property type="match status" value="1"/>
</dbReference>
<keyword evidence="8" id="KW-0732">Signal</keyword>
<name>A0ABW5E6Y0_9BACT</name>
<evidence type="ECO:0000259" key="9">
    <source>
        <dbReference type="PROSITE" id="PS52029"/>
    </source>
</evidence>
<reference evidence="11" key="1">
    <citation type="journal article" date="2019" name="Int. J. Syst. Evol. Microbiol.">
        <title>The Global Catalogue of Microorganisms (GCM) 10K type strain sequencing project: providing services to taxonomists for standard genome sequencing and annotation.</title>
        <authorList>
            <consortium name="The Broad Institute Genomics Platform"/>
            <consortium name="The Broad Institute Genome Sequencing Center for Infectious Disease"/>
            <person name="Wu L."/>
            <person name="Ma J."/>
        </authorList>
    </citation>
    <scope>NUCLEOTIDE SEQUENCE [LARGE SCALE GENOMIC DNA]</scope>
    <source>
        <strain evidence="11">JCM 16545</strain>
    </source>
</reference>
<comment type="pathway">
    <text evidence="1 7">Cell wall biogenesis; peptidoglycan biosynthesis.</text>
</comment>
<dbReference type="RefSeq" id="WP_377094637.1">
    <property type="nucleotide sequence ID" value="NZ_JBHSJM010000001.1"/>
</dbReference>
<dbReference type="Proteomes" id="UP001597297">
    <property type="component" value="Unassembled WGS sequence"/>
</dbReference>
<dbReference type="CDD" id="cd16913">
    <property type="entry name" value="YkuD_like"/>
    <property type="match status" value="1"/>
</dbReference>
<evidence type="ECO:0000256" key="6">
    <source>
        <dbReference type="ARBA" id="ARBA00023316"/>
    </source>
</evidence>
<evidence type="ECO:0000256" key="2">
    <source>
        <dbReference type="ARBA" id="ARBA00005992"/>
    </source>
</evidence>
<dbReference type="InterPro" id="IPR050979">
    <property type="entry name" value="LD-transpeptidase"/>
</dbReference>
<dbReference type="PROSITE" id="PS51257">
    <property type="entry name" value="PROKAR_LIPOPROTEIN"/>
    <property type="match status" value="1"/>
</dbReference>
<gene>
    <name evidence="10" type="ORF">ACFSQZ_09420</name>
</gene>
<dbReference type="EMBL" id="JBHUJC010000026">
    <property type="protein sequence ID" value="MFD2276685.1"/>
    <property type="molecule type" value="Genomic_DNA"/>
</dbReference>
<dbReference type="InterPro" id="IPR016915">
    <property type="entry name" value="UCP029342"/>
</dbReference>
<evidence type="ECO:0000256" key="5">
    <source>
        <dbReference type="ARBA" id="ARBA00022984"/>
    </source>
</evidence>
<keyword evidence="11" id="KW-1185">Reference proteome</keyword>
<dbReference type="Pfam" id="PF03734">
    <property type="entry name" value="YkuD"/>
    <property type="match status" value="1"/>
</dbReference>
<dbReference type="SUPFAM" id="SSF141523">
    <property type="entry name" value="L,D-transpeptidase catalytic domain-like"/>
    <property type="match status" value="1"/>
</dbReference>
<keyword evidence="6 7" id="KW-0961">Cell wall biogenesis/degradation</keyword>
<feature type="domain" description="L,D-TPase catalytic" evidence="9">
    <location>
        <begin position="49"/>
        <end position="158"/>
    </location>
</feature>
<accession>A0ABW5E6Y0</accession>
<evidence type="ECO:0000256" key="4">
    <source>
        <dbReference type="ARBA" id="ARBA00022960"/>
    </source>
</evidence>
<feature type="chain" id="PRO_5046519452" evidence="8">
    <location>
        <begin position="18"/>
        <end position="325"/>
    </location>
</feature>
<keyword evidence="3" id="KW-0808">Transferase</keyword>
<feature type="signal peptide" evidence="8">
    <location>
        <begin position="1"/>
        <end position="17"/>
    </location>
</feature>
<organism evidence="10 11">
    <name type="scientific">Rubritalea spongiae</name>
    <dbReference type="NCBI Taxonomy" id="430797"/>
    <lineage>
        <taxon>Bacteria</taxon>
        <taxon>Pseudomonadati</taxon>
        <taxon>Verrucomicrobiota</taxon>
        <taxon>Verrucomicrobiia</taxon>
        <taxon>Verrucomicrobiales</taxon>
        <taxon>Rubritaleaceae</taxon>
        <taxon>Rubritalea</taxon>
    </lineage>
</organism>
<evidence type="ECO:0000313" key="10">
    <source>
        <dbReference type="EMBL" id="MFD2276685.1"/>
    </source>
</evidence>
<evidence type="ECO:0000256" key="3">
    <source>
        <dbReference type="ARBA" id="ARBA00022679"/>
    </source>
</evidence>
<evidence type="ECO:0000313" key="11">
    <source>
        <dbReference type="Proteomes" id="UP001597297"/>
    </source>
</evidence>
<dbReference type="InterPro" id="IPR038063">
    <property type="entry name" value="Transpep_catalytic_dom"/>
</dbReference>
<dbReference type="PROSITE" id="PS52029">
    <property type="entry name" value="LD_TPASE"/>
    <property type="match status" value="1"/>
</dbReference>
<dbReference type="PANTHER" id="PTHR30582">
    <property type="entry name" value="L,D-TRANSPEPTIDASE"/>
    <property type="match status" value="1"/>
</dbReference>
<evidence type="ECO:0000256" key="1">
    <source>
        <dbReference type="ARBA" id="ARBA00004752"/>
    </source>
</evidence>
<dbReference type="Gene3D" id="2.40.440.10">
    <property type="entry name" value="L,D-transpeptidase catalytic domain-like"/>
    <property type="match status" value="1"/>
</dbReference>
<comment type="similarity">
    <text evidence="2">Belongs to the YkuD family.</text>
</comment>
<evidence type="ECO:0000256" key="7">
    <source>
        <dbReference type="PROSITE-ProRule" id="PRU01373"/>
    </source>
</evidence>
<keyword evidence="5 7" id="KW-0573">Peptidoglycan synthesis</keyword>